<keyword evidence="2" id="KW-1185">Reference proteome</keyword>
<reference evidence="1 2" key="1">
    <citation type="submission" date="2015-11" db="EMBL/GenBank/DDBJ databases">
        <title>Description and complete genome sequence of a novel strain predominating in hypersaline microbial mats and representing a new family of the Bacteriodetes phylum.</title>
        <authorList>
            <person name="Spring S."/>
            <person name="Bunk B."/>
            <person name="Sproer C."/>
            <person name="Klenk H.-P."/>
        </authorList>
    </citation>
    <scope>NUCLEOTIDE SEQUENCE [LARGE SCALE GENOMIC DNA]</scope>
    <source>
        <strain evidence="1 2">L21-Spi-D4</strain>
    </source>
</reference>
<accession>A0A0S2HV12</accession>
<dbReference type="Proteomes" id="UP000064893">
    <property type="component" value="Chromosome"/>
</dbReference>
<protein>
    <submittedName>
        <fullName evidence="1">Uncharacterized protein</fullName>
    </submittedName>
</protein>
<dbReference type="CDD" id="cd20745">
    <property type="entry name" value="FIX_RhsA_AHH_HNH-like"/>
    <property type="match status" value="1"/>
</dbReference>
<dbReference type="OrthoDB" id="3078827at2"/>
<dbReference type="EMBL" id="CP013118">
    <property type="protein sequence ID" value="ALO13888.1"/>
    <property type="molecule type" value="Genomic_DNA"/>
</dbReference>
<sequence length="690" mass="76988">MEEGESIDLNNVKTEIASEGIDINQNLTCISPAGELFTLPENATRACFTTDFSNNIPIGTLTGYYIGSQFYTAVYKFSESAFLGYVKKIGVGPKDLEIEDNQIVPQLDNRSQDGVEYVYYGIPSDCQVTLKRIQISDLNVTIPTDSHDASGELGVTNDLVSLTGTEVGVFSDPDACILPDLDLTVVELQEHTKQVICNPYGQGGFLMMLRINDNLEYIYQNADMEAQDYYYRWTGDVWEEWDPSEPELLSQLDIFKAIFGIWMYLLVENPHEFIDAAGMIPIFGEPADIINGIWYLIEGNHVEASISFGSAMLPVIGDFAGKSIKYIRKVGNTTQLVSLSEETTASVLKVAERLNGLENPKFQARLEKLVDDLDQESAFTPLWNKLSDQANGDEIAAILDNINELPHSERVLLQSNLAANTNTGAIILRKTSSLAPEQIADFATDLKSTNLAEAFFENPNLVNAWGDIYTAGKLSLKTNLPSLNLFSKLENHPALKSKILNELDDVKLIEFSDDFVDANDQVFTQIHGENLLEVWKNDIRTNNIEELISFAGKGNLRNEYINAVHAIADRVEELRSMGKTDIEIAQEAFNLRRQTTIDFKNATPEDLLDIIFEFNNIRYTQTGLGDQWGLSWNGALTKATENGVVNYTRIIEKASEPLGDKQTLGKALYDIVGNETLPILNKYRMTELIP</sequence>
<dbReference type="RefSeq" id="WP_057951497.1">
    <property type="nucleotide sequence ID" value="NZ_CP013118.1"/>
</dbReference>
<name>A0A0S2HV12_9BACT</name>
<dbReference type="KEGG" id="blq:L21SP5_00208"/>
<dbReference type="AlphaFoldDB" id="A0A0S2HV12"/>
<gene>
    <name evidence="1" type="ORF">L21SP5_00208</name>
</gene>
<evidence type="ECO:0000313" key="1">
    <source>
        <dbReference type="EMBL" id="ALO13888.1"/>
    </source>
</evidence>
<proteinExistence type="predicted"/>
<organism evidence="1 2">
    <name type="scientific">Salinivirga cyanobacteriivorans</name>
    <dbReference type="NCBI Taxonomy" id="1307839"/>
    <lineage>
        <taxon>Bacteria</taxon>
        <taxon>Pseudomonadati</taxon>
        <taxon>Bacteroidota</taxon>
        <taxon>Bacteroidia</taxon>
        <taxon>Bacteroidales</taxon>
        <taxon>Salinivirgaceae</taxon>
        <taxon>Salinivirga</taxon>
    </lineage>
</organism>
<evidence type="ECO:0000313" key="2">
    <source>
        <dbReference type="Proteomes" id="UP000064893"/>
    </source>
</evidence>